<evidence type="ECO:0008006" key="4">
    <source>
        <dbReference type="Google" id="ProtNLM"/>
    </source>
</evidence>
<accession>A0A1W6ZA31</accession>
<keyword evidence="3" id="KW-1185">Reference proteome</keyword>
<protein>
    <recommendedName>
        <fullName evidence="4">Carbon monoxide dehydrogenase</fullName>
    </recommendedName>
</protein>
<dbReference type="InterPro" id="IPR023393">
    <property type="entry name" value="START-like_dom_sf"/>
</dbReference>
<gene>
    <name evidence="2" type="ORF">CAL15_06215</name>
</gene>
<feature type="region of interest" description="Disordered" evidence="1">
    <location>
        <begin position="156"/>
        <end position="175"/>
    </location>
</feature>
<dbReference type="PANTHER" id="PTHR38588">
    <property type="entry name" value="BLL0334 PROTEIN"/>
    <property type="match status" value="1"/>
</dbReference>
<dbReference type="EMBL" id="CP021111">
    <property type="protein sequence ID" value="ARP94010.1"/>
    <property type="molecule type" value="Genomic_DNA"/>
</dbReference>
<reference evidence="2 3" key="1">
    <citation type="submission" date="2017-05" db="EMBL/GenBank/DDBJ databases">
        <title>Complete and WGS of Bordetella genogroups.</title>
        <authorList>
            <person name="Spilker T."/>
            <person name="LiPuma J."/>
        </authorList>
    </citation>
    <scope>NUCLEOTIDE SEQUENCE [LARGE SCALE GENOMIC DNA]</scope>
    <source>
        <strain evidence="2 3">AU7206</strain>
    </source>
</reference>
<organism evidence="2 3">
    <name type="scientific">Bordetella genomosp. 13</name>
    <dbReference type="NCBI Taxonomy" id="463040"/>
    <lineage>
        <taxon>Bacteria</taxon>
        <taxon>Pseudomonadati</taxon>
        <taxon>Pseudomonadota</taxon>
        <taxon>Betaproteobacteria</taxon>
        <taxon>Burkholderiales</taxon>
        <taxon>Alcaligenaceae</taxon>
        <taxon>Bordetella</taxon>
    </lineage>
</organism>
<dbReference type="STRING" id="463040.CAL15_06215"/>
<dbReference type="KEGG" id="bgm:CAL15_06215"/>
<dbReference type="Gene3D" id="3.30.530.20">
    <property type="match status" value="1"/>
</dbReference>
<dbReference type="SUPFAM" id="SSF55961">
    <property type="entry name" value="Bet v1-like"/>
    <property type="match status" value="1"/>
</dbReference>
<name>A0A1W6ZA31_9BORD</name>
<dbReference type="AlphaFoldDB" id="A0A1W6ZA31"/>
<proteinExistence type="predicted"/>
<dbReference type="RefSeq" id="WP_086077780.1">
    <property type="nucleotide sequence ID" value="NZ_CP021111.1"/>
</dbReference>
<dbReference type="InterPro" id="IPR010419">
    <property type="entry name" value="CO_DH_gsu"/>
</dbReference>
<dbReference type="PANTHER" id="PTHR38588:SF1">
    <property type="entry name" value="BLL0334 PROTEIN"/>
    <property type="match status" value="1"/>
</dbReference>
<evidence type="ECO:0000313" key="3">
    <source>
        <dbReference type="Proteomes" id="UP000194161"/>
    </source>
</evidence>
<dbReference type="CDD" id="cd07823">
    <property type="entry name" value="SRPBCC_5"/>
    <property type="match status" value="1"/>
</dbReference>
<evidence type="ECO:0000256" key="1">
    <source>
        <dbReference type="SAM" id="MobiDB-lite"/>
    </source>
</evidence>
<dbReference type="Proteomes" id="UP000194161">
    <property type="component" value="Chromosome"/>
</dbReference>
<dbReference type="Pfam" id="PF06240">
    <property type="entry name" value="COXG"/>
    <property type="match status" value="1"/>
</dbReference>
<dbReference type="OrthoDB" id="9808623at2"/>
<sequence>MMQFTNSFEVSLPPEEAWPLLMDIPVIVPCMPGAELVERTDDRNFKGRISVRLGPVGLVFVCDARFVEVDDAARRARVEAAGADAKGRGNAQAEIAFHCQPSAVGSKIMITTDLALSGAVAQYGRGAGLIQNVANQIIAQFARNLETRIGQIKAHAAQAEAAPSPEPTPQPQPDAARFTAGGGADAYVQGYREGYGAGFTAGHAAGLAAAAALYRAGRPVPAPGELPPLPPAKPIGGISLIFSSLWATVRGWFGGRAS</sequence>
<evidence type="ECO:0000313" key="2">
    <source>
        <dbReference type="EMBL" id="ARP94010.1"/>
    </source>
</evidence>